<name>A0A1I1KS49_9BACT</name>
<accession>A0A1I1KS49</accession>
<dbReference type="SUPFAM" id="SSF159888">
    <property type="entry name" value="YdhG-like"/>
    <property type="match status" value="1"/>
</dbReference>
<sequence length="36" mass="4130">MDKPNTIEEYIAGFPEDIQEKLQQIRQTIKKAAPNA</sequence>
<dbReference type="STRING" id="662367.SAMN05216167_10236"/>
<dbReference type="Proteomes" id="UP000198598">
    <property type="component" value="Unassembled WGS sequence"/>
</dbReference>
<protein>
    <submittedName>
        <fullName evidence="1">Uncharacterized protein</fullName>
    </submittedName>
</protein>
<proteinExistence type="predicted"/>
<dbReference type="AlphaFoldDB" id="A0A1I1KS49"/>
<evidence type="ECO:0000313" key="1">
    <source>
        <dbReference type="EMBL" id="SFC63561.1"/>
    </source>
</evidence>
<dbReference type="Gene3D" id="3.90.1150.200">
    <property type="match status" value="1"/>
</dbReference>
<organism evidence="1 2">
    <name type="scientific">Spirosoma endophyticum</name>
    <dbReference type="NCBI Taxonomy" id="662367"/>
    <lineage>
        <taxon>Bacteria</taxon>
        <taxon>Pseudomonadati</taxon>
        <taxon>Bacteroidota</taxon>
        <taxon>Cytophagia</taxon>
        <taxon>Cytophagales</taxon>
        <taxon>Cytophagaceae</taxon>
        <taxon>Spirosoma</taxon>
    </lineage>
</organism>
<evidence type="ECO:0000313" key="2">
    <source>
        <dbReference type="Proteomes" id="UP000198598"/>
    </source>
</evidence>
<keyword evidence="2" id="KW-1185">Reference proteome</keyword>
<reference evidence="1 2" key="1">
    <citation type="submission" date="2016-10" db="EMBL/GenBank/DDBJ databases">
        <authorList>
            <person name="de Groot N.N."/>
        </authorList>
    </citation>
    <scope>NUCLEOTIDE SEQUENCE [LARGE SCALE GENOMIC DNA]</scope>
    <source>
        <strain evidence="1 2">DSM 26130</strain>
    </source>
</reference>
<gene>
    <name evidence="1" type="ORF">SAMN05216167_10236</name>
</gene>
<dbReference type="EMBL" id="FOLQ01000002">
    <property type="protein sequence ID" value="SFC63561.1"/>
    <property type="molecule type" value="Genomic_DNA"/>
</dbReference>